<reference evidence="3" key="1">
    <citation type="journal article" date="2014" name="Int. J. Syst. Evol. Microbiol.">
        <title>Complete genome sequence of Corynebacterium casei LMG S-19264T (=DSM 44701T), isolated from a smear-ripened cheese.</title>
        <authorList>
            <consortium name="US DOE Joint Genome Institute (JGI-PGF)"/>
            <person name="Walter F."/>
            <person name="Albersmeier A."/>
            <person name="Kalinowski J."/>
            <person name="Ruckert C."/>
        </authorList>
    </citation>
    <scope>NUCLEOTIDE SEQUENCE</scope>
    <source>
        <strain evidence="3">CGMCC 4.7299</strain>
    </source>
</reference>
<protein>
    <recommendedName>
        <fullName evidence="2">Transglycosylase SLT domain-containing protein</fullName>
    </recommendedName>
</protein>
<dbReference type="Gene3D" id="1.10.530.10">
    <property type="match status" value="1"/>
</dbReference>
<feature type="domain" description="Transglycosylase SLT" evidence="2">
    <location>
        <begin position="52"/>
        <end position="162"/>
    </location>
</feature>
<dbReference type="Pfam" id="PF01464">
    <property type="entry name" value="SLT"/>
    <property type="match status" value="1"/>
</dbReference>
<organism evidence="3 4">
    <name type="scientific">Mangrovihabitans endophyticus</name>
    <dbReference type="NCBI Taxonomy" id="1751298"/>
    <lineage>
        <taxon>Bacteria</taxon>
        <taxon>Bacillati</taxon>
        <taxon>Actinomycetota</taxon>
        <taxon>Actinomycetes</taxon>
        <taxon>Micromonosporales</taxon>
        <taxon>Micromonosporaceae</taxon>
        <taxon>Mangrovihabitans</taxon>
    </lineage>
</organism>
<dbReference type="Proteomes" id="UP000656042">
    <property type="component" value="Unassembled WGS sequence"/>
</dbReference>
<keyword evidence="4" id="KW-1185">Reference proteome</keyword>
<dbReference type="CDD" id="cd13399">
    <property type="entry name" value="Slt35-like"/>
    <property type="match status" value="1"/>
</dbReference>
<dbReference type="AlphaFoldDB" id="A0A8J3FMH9"/>
<reference evidence="3" key="2">
    <citation type="submission" date="2020-09" db="EMBL/GenBank/DDBJ databases">
        <authorList>
            <person name="Sun Q."/>
            <person name="Zhou Y."/>
        </authorList>
    </citation>
    <scope>NUCLEOTIDE SEQUENCE</scope>
    <source>
        <strain evidence="3">CGMCC 4.7299</strain>
    </source>
</reference>
<evidence type="ECO:0000259" key="2">
    <source>
        <dbReference type="Pfam" id="PF01464"/>
    </source>
</evidence>
<dbReference type="SUPFAM" id="SSF53955">
    <property type="entry name" value="Lysozyme-like"/>
    <property type="match status" value="1"/>
</dbReference>
<evidence type="ECO:0000313" key="4">
    <source>
        <dbReference type="Proteomes" id="UP000656042"/>
    </source>
</evidence>
<dbReference type="InterPro" id="IPR023346">
    <property type="entry name" value="Lysozyme-like_dom_sf"/>
</dbReference>
<evidence type="ECO:0000313" key="3">
    <source>
        <dbReference type="EMBL" id="GGK73543.1"/>
    </source>
</evidence>
<gene>
    <name evidence="3" type="ORF">GCM10012284_04300</name>
</gene>
<dbReference type="EMBL" id="BMMX01000001">
    <property type="protein sequence ID" value="GGK73543.1"/>
    <property type="molecule type" value="Genomic_DNA"/>
</dbReference>
<dbReference type="PANTHER" id="PTHR37423">
    <property type="entry name" value="SOLUBLE LYTIC MUREIN TRANSGLYCOSYLASE-RELATED"/>
    <property type="match status" value="1"/>
</dbReference>
<feature type="signal peptide" evidence="1">
    <location>
        <begin position="1"/>
        <end position="28"/>
    </location>
</feature>
<feature type="chain" id="PRO_5038798698" description="Transglycosylase SLT domain-containing protein" evidence="1">
    <location>
        <begin position="29"/>
        <end position="177"/>
    </location>
</feature>
<dbReference type="PANTHER" id="PTHR37423:SF2">
    <property type="entry name" value="MEMBRANE-BOUND LYTIC MUREIN TRANSGLYCOSYLASE C"/>
    <property type="match status" value="1"/>
</dbReference>
<name>A0A8J3FMH9_9ACTN</name>
<accession>A0A8J3FMH9</accession>
<sequence length="177" mass="18339">MPHTIGKAMATAIAACGLTAAAAAPAWAGSPDVRNVPQQYEGLIRQAAVTCDAVNGPLLAAQIEQESEWDPNAVSSIGAQGIAQFLPGTWDAYGVDANGDGTASPFDPADAIITQGIYMCDLVSQVSTVPADPTTALLWAYNAGPQATRDANGQPPTAEAEQYANRIINELIPKYTP</sequence>
<dbReference type="InterPro" id="IPR008258">
    <property type="entry name" value="Transglycosylase_SLT_dom_1"/>
</dbReference>
<comment type="caution">
    <text evidence="3">The sequence shown here is derived from an EMBL/GenBank/DDBJ whole genome shotgun (WGS) entry which is preliminary data.</text>
</comment>
<proteinExistence type="predicted"/>
<evidence type="ECO:0000256" key="1">
    <source>
        <dbReference type="SAM" id="SignalP"/>
    </source>
</evidence>
<keyword evidence="1" id="KW-0732">Signal</keyword>